<dbReference type="RefSeq" id="WP_220747487.1">
    <property type="nucleotide sequence ID" value="NZ_BPFH01000001.1"/>
</dbReference>
<keyword evidence="1" id="KW-0812">Transmembrane</keyword>
<proteinExistence type="predicted"/>
<name>A0ABQ4NHS5_9RHOB</name>
<gene>
    <name evidence="2" type="ORF">JANAI62_06020</name>
</gene>
<evidence type="ECO:0008006" key="4">
    <source>
        <dbReference type="Google" id="ProtNLM"/>
    </source>
</evidence>
<keyword evidence="1" id="KW-0472">Membrane</keyword>
<keyword evidence="1" id="KW-1133">Transmembrane helix</keyword>
<keyword evidence="3" id="KW-1185">Reference proteome</keyword>
<comment type="caution">
    <text evidence="2">The sequence shown here is derived from an EMBL/GenBank/DDBJ whole genome shotgun (WGS) entry which is preliminary data.</text>
</comment>
<dbReference type="Proteomes" id="UP000786693">
    <property type="component" value="Unassembled WGS sequence"/>
</dbReference>
<evidence type="ECO:0000313" key="2">
    <source>
        <dbReference type="EMBL" id="GIT93979.1"/>
    </source>
</evidence>
<dbReference type="EMBL" id="BPFH01000001">
    <property type="protein sequence ID" value="GIT93979.1"/>
    <property type="molecule type" value="Genomic_DNA"/>
</dbReference>
<accession>A0ABQ4NHS5</accession>
<protein>
    <recommendedName>
        <fullName evidence="4">Heavy-metal resistance</fullName>
    </recommendedName>
</protein>
<sequence length="156" mass="16525">MTVQENQPARRASGAFTWPLAALALCGACAIGAVSLWEGSLSHQSASAPGDSIRNVEFLAANPSTYDSLHHALSAACAETGCEAPMVGSMIIAATQSMSSDTLALALDAQVALLNRMTPAVESEPDQKQARALRLQWEAEAQIADLYRAELVRRQN</sequence>
<reference evidence="2 3" key="1">
    <citation type="submission" date="2021-05" db="EMBL/GenBank/DDBJ databases">
        <title>Bacteria Genome sequencing.</title>
        <authorList>
            <person name="Takabe Y."/>
            <person name="Nakajima Y."/>
            <person name="Suzuki S."/>
            <person name="Shiozaki T."/>
        </authorList>
    </citation>
    <scope>NUCLEOTIDE SEQUENCE [LARGE SCALE GENOMIC DNA]</scope>
    <source>
        <strain evidence="2 3">AI_62</strain>
    </source>
</reference>
<evidence type="ECO:0000256" key="1">
    <source>
        <dbReference type="SAM" id="Phobius"/>
    </source>
</evidence>
<organism evidence="2 3">
    <name type="scientific">Jannaschia pagri</name>
    <dbReference type="NCBI Taxonomy" id="2829797"/>
    <lineage>
        <taxon>Bacteria</taxon>
        <taxon>Pseudomonadati</taxon>
        <taxon>Pseudomonadota</taxon>
        <taxon>Alphaproteobacteria</taxon>
        <taxon>Rhodobacterales</taxon>
        <taxon>Roseobacteraceae</taxon>
        <taxon>Jannaschia</taxon>
    </lineage>
</organism>
<evidence type="ECO:0000313" key="3">
    <source>
        <dbReference type="Proteomes" id="UP000786693"/>
    </source>
</evidence>
<feature type="transmembrane region" description="Helical" evidence="1">
    <location>
        <begin position="16"/>
        <end position="37"/>
    </location>
</feature>